<reference evidence="2" key="2">
    <citation type="submission" date="2015-01" db="EMBL/GenBank/DDBJ databases">
        <title>Evolutionary Origins and Diversification of the Mycorrhizal Mutualists.</title>
        <authorList>
            <consortium name="DOE Joint Genome Institute"/>
            <consortium name="Mycorrhizal Genomics Consortium"/>
            <person name="Kohler A."/>
            <person name="Kuo A."/>
            <person name="Nagy L.G."/>
            <person name="Floudas D."/>
            <person name="Copeland A."/>
            <person name="Barry K.W."/>
            <person name="Cichocki N."/>
            <person name="Veneault-Fourrey C."/>
            <person name="LaButti K."/>
            <person name="Lindquist E.A."/>
            <person name="Lipzen A."/>
            <person name="Lundell T."/>
            <person name="Morin E."/>
            <person name="Murat C."/>
            <person name="Riley R."/>
            <person name="Ohm R."/>
            <person name="Sun H."/>
            <person name="Tunlid A."/>
            <person name="Henrissat B."/>
            <person name="Grigoriev I.V."/>
            <person name="Hibbett D.S."/>
            <person name="Martin F."/>
        </authorList>
    </citation>
    <scope>NUCLEOTIDE SEQUENCE [LARGE SCALE GENOMIC DNA]</scope>
    <source>
        <strain evidence="2">F 1598</strain>
    </source>
</reference>
<evidence type="ECO:0000313" key="1">
    <source>
        <dbReference type="EMBL" id="KIM82824.1"/>
    </source>
</evidence>
<protein>
    <submittedName>
        <fullName evidence="1">Uncharacterized protein</fullName>
    </submittedName>
</protein>
<dbReference type="HOGENOM" id="CLU_2414085_0_0_1"/>
<evidence type="ECO:0000313" key="2">
    <source>
        <dbReference type="Proteomes" id="UP000054166"/>
    </source>
</evidence>
<accession>A0A0C3FSZ1</accession>
<dbReference type="InParanoid" id="A0A0C3FSZ1"/>
<dbReference type="EMBL" id="KN832993">
    <property type="protein sequence ID" value="KIM82824.1"/>
    <property type="molecule type" value="Genomic_DNA"/>
</dbReference>
<reference evidence="1 2" key="1">
    <citation type="submission" date="2014-04" db="EMBL/GenBank/DDBJ databases">
        <authorList>
            <consortium name="DOE Joint Genome Institute"/>
            <person name="Kuo A."/>
            <person name="Tarkka M."/>
            <person name="Buscot F."/>
            <person name="Kohler A."/>
            <person name="Nagy L.G."/>
            <person name="Floudas D."/>
            <person name="Copeland A."/>
            <person name="Barry K.W."/>
            <person name="Cichocki N."/>
            <person name="Veneault-Fourrey C."/>
            <person name="LaButti K."/>
            <person name="Lindquist E.A."/>
            <person name="Lipzen A."/>
            <person name="Lundell T."/>
            <person name="Morin E."/>
            <person name="Murat C."/>
            <person name="Sun H."/>
            <person name="Tunlid A."/>
            <person name="Henrissat B."/>
            <person name="Grigoriev I.V."/>
            <person name="Hibbett D.S."/>
            <person name="Martin F."/>
            <person name="Nordberg H.P."/>
            <person name="Cantor M.N."/>
            <person name="Hua S.X."/>
        </authorList>
    </citation>
    <scope>NUCLEOTIDE SEQUENCE [LARGE SCALE GENOMIC DNA]</scope>
    <source>
        <strain evidence="1 2">F 1598</strain>
    </source>
</reference>
<sequence length="92" mass="10416">MRGKLRHPPKTEIDRLGNYVTALETDVPDVHLQNAVRYFLRPSEDVKVTLETSIVGKRTEEDDGKNQRVLAVVTHQNEAGEEREGSWSWASG</sequence>
<proteinExistence type="predicted"/>
<dbReference type="Proteomes" id="UP000054166">
    <property type="component" value="Unassembled WGS sequence"/>
</dbReference>
<dbReference type="AlphaFoldDB" id="A0A0C3FSZ1"/>
<organism evidence="1 2">
    <name type="scientific">Piloderma croceum (strain F 1598)</name>
    <dbReference type="NCBI Taxonomy" id="765440"/>
    <lineage>
        <taxon>Eukaryota</taxon>
        <taxon>Fungi</taxon>
        <taxon>Dikarya</taxon>
        <taxon>Basidiomycota</taxon>
        <taxon>Agaricomycotina</taxon>
        <taxon>Agaricomycetes</taxon>
        <taxon>Agaricomycetidae</taxon>
        <taxon>Atheliales</taxon>
        <taxon>Atheliaceae</taxon>
        <taxon>Piloderma</taxon>
    </lineage>
</organism>
<gene>
    <name evidence="1" type="ORF">PILCRDRAFT_457329</name>
</gene>
<keyword evidence="2" id="KW-1185">Reference proteome</keyword>
<name>A0A0C3FSZ1_PILCF</name>